<gene>
    <name evidence="6" type="ORF">K8G79_01655</name>
</gene>
<dbReference type="PANTHER" id="PTHR43117">
    <property type="entry name" value="OSMOPROTECTANT IMPORT ATP-BINDING PROTEIN OSMV"/>
    <property type="match status" value="1"/>
</dbReference>
<protein>
    <submittedName>
        <fullName evidence="6">ATP-binding cassette domain-containing protein</fullName>
    </submittedName>
</protein>
<comment type="caution">
    <text evidence="6">The sequence shown here is derived from an EMBL/GenBank/DDBJ whole genome shotgun (WGS) entry which is preliminary data.</text>
</comment>
<dbReference type="InterPro" id="IPR017871">
    <property type="entry name" value="ABC_transporter-like_CS"/>
</dbReference>
<evidence type="ECO:0000256" key="4">
    <source>
        <dbReference type="ARBA" id="ARBA00022840"/>
    </source>
</evidence>
<name>A0AAJ1ERY6_9BACT</name>
<dbReference type="SUPFAM" id="SSF52540">
    <property type="entry name" value="P-loop containing nucleoside triphosphate hydrolases"/>
    <property type="match status" value="1"/>
</dbReference>
<dbReference type="InterPro" id="IPR003593">
    <property type="entry name" value="AAA+_ATPase"/>
</dbReference>
<dbReference type="PROSITE" id="PS00211">
    <property type="entry name" value="ABC_TRANSPORTER_1"/>
    <property type="match status" value="1"/>
</dbReference>
<dbReference type="PROSITE" id="PS50893">
    <property type="entry name" value="ABC_TRANSPORTER_2"/>
    <property type="match status" value="1"/>
</dbReference>
<keyword evidence="4 6" id="KW-0067">ATP-binding</keyword>
<dbReference type="EMBL" id="JAIOIU010000021">
    <property type="protein sequence ID" value="MBZ0158849.1"/>
    <property type="molecule type" value="Genomic_DNA"/>
</dbReference>
<dbReference type="SMART" id="SM00382">
    <property type="entry name" value="AAA"/>
    <property type="match status" value="1"/>
</dbReference>
<evidence type="ECO:0000313" key="7">
    <source>
        <dbReference type="Proteomes" id="UP001197609"/>
    </source>
</evidence>
<keyword evidence="2" id="KW-0813">Transport</keyword>
<dbReference type="AlphaFoldDB" id="A0AAJ1ERY6"/>
<dbReference type="PANTHER" id="PTHR43117:SF4">
    <property type="entry name" value="OSMOPROTECTANT IMPORT ATP-BINDING PROTEIN OSMV"/>
    <property type="match status" value="1"/>
</dbReference>
<dbReference type="InterPro" id="IPR003439">
    <property type="entry name" value="ABC_transporter-like_ATP-bd"/>
</dbReference>
<evidence type="ECO:0000259" key="5">
    <source>
        <dbReference type="PROSITE" id="PS50893"/>
    </source>
</evidence>
<evidence type="ECO:0000313" key="6">
    <source>
        <dbReference type="EMBL" id="MBZ0158849.1"/>
    </source>
</evidence>
<feature type="domain" description="ABC transporter" evidence="5">
    <location>
        <begin position="7"/>
        <end position="242"/>
    </location>
</feature>
<proteinExistence type="inferred from homology"/>
<organism evidence="6 7">
    <name type="scientific">Candidatus Methylomirabilis tolerans</name>
    <dbReference type="NCBI Taxonomy" id="3123416"/>
    <lineage>
        <taxon>Bacteria</taxon>
        <taxon>Candidatus Methylomirabilota</taxon>
        <taxon>Candidatus Methylomirabilia</taxon>
        <taxon>Candidatus Methylomirabilales</taxon>
        <taxon>Candidatus Methylomirabilaceae</taxon>
        <taxon>Candidatus Methylomirabilis</taxon>
    </lineage>
</organism>
<dbReference type="InterPro" id="IPR027417">
    <property type="entry name" value="P-loop_NTPase"/>
</dbReference>
<dbReference type="FunFam" id="3.40.50.300:FF:000425">
    <property type="entry name" value="Probable ABC transporter, ATP-binding subunit"/>
    <property type="match status" value="1"/>
</dbReference>
<dbReference type="GO" id="GO:0015697">
    <property type="term" value="P:quaternary ammonium group transport"/>
    <property type="evidence" value="ECO:0007669"/>
    <property type="project" value="UniProtKB-ARBA"/>
</dbReference>
<evidence type="ECO:0000256" key="3">
    <source>
        <dbReference type="ARBA" id="ARBA00022741"/>
    </source>
</evidence>
<comment type="similarity">
    <text evidence="1">Belongs to the ABC transporter superfamily.</text>
</comment>
<dbReference type="GO" id="GO:0016887">
    <property type="term" value="F:ATP hydrolysis activity"/>
    <property type="evidence" value="ECO:0007669"/>
    <property type="project" value="InterPro"/>
</dbReference>
<evidence type="ECO:0000256" key="2">
    <source>
        <dbReference type="ARBA" id="ARBA00022448"/>
    </source>
</evidence>
<sequence>MNDLSAIEFEHVHYQAPGGAVILDDVSFTVVRGEVLVLVGRSGVGKTTILRLINRLLVPSAGEVRVEGQPTREWDPIALRRRTGYVLQEVGLFPHMTIDRNIGVVPRLNGWPEARIDARCRELLELVGLDPLTFEGRFPHQLSGGQRQRVGFARALAADPPVILMDEPFGALDPLTRAELHCEFRRIQEQLHKTVVMVSHDMGEAFALATRLGVLDQGRLIALDTPEAVARTDDRRIRMFLDAMPPVPVVAHESA</sequence>
<dbReference type="Pfam" id="PF00005">
    <property type="entry name" value="ABC_tran"/>
    <property type="match status" value="1"/>
</dbReference>
<dbReference type="GO" id="GO:0005524">
    <property type="term" value="F:ATP binding"/>
    <property type="evidence" value="ECO:0007669"/>
    <property type="project" value="UniProtKB-KW"/>
</dbReference>
<dbReference type="Gene3D" id="3.40.50.300">
    <property type="entry name" value="P-loop containing nucleotide triphosphate hydrolases"/>
    <property type="match status" value="1"/>
</dbReference>
<keyword evidence="3" id="KW-0547">Nucleotide-binding</keyword>
<evidence type="ECO:0000256" key="1">
    <source>
        <dbReference type="ARBA" id="ARBA00005417"/>
    </source>
</evidence>
<dbReference type="Proteomes" id="UP001197609">
    <property type="component" value="Unassembled WGS sequence"/>
</dbReference>
<accession>A0AAJ1ERY6</accession>
<reference evidence="6 7" key="1">
    <citation type="journal article" date="2021" name="bioRxiv">
        <title>Unraveling nitrogen, sulfur and carbon metabolic pathways and microbial community transcriptional responses to substrate deprivation and toxicity stresses in a bioreactor mimicking anoxic brackish coastal sediment conditions.</title>
        <authorList>
            <person name="Martins P.D."/>
            <person name="Echeveste M.J."/>
            <person name="Arshad A."/>
            <person name="Kurth J."/>
            <person name="Ouboter H."/>
            <person name="Jetten M.S.M."/>
            <person name="Welte C.U."/>
        </authorList>
    </citation>
    <scope>NUCLEOTIDE SEQUENCE [LARGE SCALE GENOMIC DNA]</scope>
    <source>
        <strain evidence="6">MAG_38</strain>
    </source>
</reference>